<reference evidence="1" key="1">
    <citation type="submission" date="2020-05" db="EMBL/GenBank/DDBJ databases">
        <title>Large-scale comparative analyses of tick genomes elucidate their genetic diversity and vector capacities.</title>
        <authorList>
            <person name="Jia N."/>
            <person name="Wang J."/>
            <person name="Shi W."/>
            <person name="Du L."/>
            <person name="Sun Y."/>
            <person name="Zhan W."/>
            <person name="Jiang J."/>
            <person name="Wang Q."/>
            <person name="Zhang B."/>
            <person name="Ji P."/>
            <person name="Sakyi L.B."/>
            <person name="Cui X."/>
            <person name="Yuan T."/>
            <person name="Jiang B."/>
            <person name="Yang W."/>
            <person name="Lam T.T.-Y."/>
            <person name="Chang Q."/>
            <person name="Ding S."/>
            <person name="Wang X."/>
            <person name="Zhu J."/>
            <person name="Ruan X."/>
            <person name="Zhao L."/>
            <person name="Wei J."/>
            <person name="Que T."/>
            <person name="Du C."/>
            <person name="Cheng J."/>
            <person name="Dai P."/>
            <person name="Han X."/>
            <person name="Huang E."/>
            <person name="Gao Y."/>
            <person name="Liu J."/>
            <person name="Shao H."/>
            <person name="Ye R."/>
            <person name="Li L."/>
            <person name="Wei W."/>
            <person name="Wang X."/>
            <person name="Wang C."/>
            <person name="Yang T."/>
            <person name="Huo Q."/>
            <person name="Li W."/>
            <person name="Guo W."/>
            <person name="Chen H."/>
            <person name="Zhou L."/>
            <person name="Ni X."/>
            <person name="Tian J."/>
            <person name="Zhou Y."/>
            <person name="Sheng Y."/>
            <person name="Liu T."/>
            <person name="Pan Y."/>
            <person name="Xia L."/>
            <person name="Li J."/>
            <person name="Zhao F."/>
            <person name="Cao W."/>
        </authorList>
    </citation>
    <scope>NUCLEOTIDE SEQUENCE</scope>
    <source>
        <strain evidence="1">Dsil-2018</strain>
    </source>
</reference>
<gene>
    <name evidence="1" type="ORF">HPB49_008406</name>
</gene>
<comment type="caution">
    <text evidence="1">The sequence shown here is derived from an EMBL/GenBank/DDBJ whole genome shotgun (WGS) entry which is preliminary data.</text>
</comment>
<evidence type="ECO:0000313" key="2">
    <source>
        <dbReference type="Proteomes" id="UP000821865"/>
    </source>
</evidence>
<keyword evidence="2" id="KW-1185">Reference proteome</keyword>
<sequence>MADMADAEGSSSADRRHPASAEVITLRHPRDGRPYNIPPECTQTPTEPCEMLAQLPVLNDFLVSIGVQAVEVAFRKIRISDNPTRLRGAHFTAAQVSDGTLALFVMICRHRCVDAMHLKVLPQLPQSPTIEPSFWAFVGRKSWITRLVLVGCVPRRACVPSLIAAITDLLERHLVQLTLIDTFLEGVTESNLDRLKKTMAESRTLTTLDISHVGHCTNSQGLTEPDVLIDQAVIDGVSDNPTVTNLTFAFGYPRDACQASIKRLLANTTSLTSLTITHWALHDRAFSVKNIIGALSANRTLTSLTLKHLNLSPLDKENLAEFLNSNRTLQYAAFLTHRTSLEGACTSQVPRPHVDALVKALKKNTSLEQLFLNWTFSLQEIRHLAQALHGKVLRVHLPAISLDNTEHFLRMFQGVPGSRNIMFSKCRLPEGSFLPMISTRDVPAHRPHCSSTIYDIDVNNLSQLLTSDCGDCVRRLELRHCQNFCVEDRKQLESYLTSTRRLEFFVIEIPNDPELLTAVFNGVSQNSSIEYLTIYVHGNIDDKSVELFSGWLSRNERLYQLQMQSYRGMPRVSQQLAHSVKGNYALMFTALRAADGSYYEHLDNLTRRNQGLLYCAAGFVLGCTQRRAAKAYGLLALHPLLREAVLHSRMLSNRELRARIATAENFRRREFWRQAGIVSGELVCNEPQCDGDSQLPEAPLQLDELGPYILAHICSFLTLADVSYEHEELRGWPGRLED</sequence>
<dbReference type="Proteomes" id="UP000821865">
    <property type="component" value="Chromosome 1"/>
</dbReference>
<protein>
    <submittedName>
        <fullName evidence="1">Uncharacterized protein</fullName>
    </submittedName>
</protein>
<accession>A0ACB8DXR3</accession>
<evidence type="ECO:0000313" key="1">
    <source>
        <dbReference type="EMBL" id="KAH7979143.1"/>
    </source>
</evidence>
<proteinExistence type="predicted"/>
<dbReference type="EMBL" id="CM023470">
    <property type="protein sequence ID" value="KAH7979143.1"/>
    <property type="molecule type" value="Genomic_DNA"/>
</dbReference>
<organism evidence="1 2">
    <name type="scientific">Dermacentor silvarum</name>
    <name type="common">Tick</name>
    <dbReference type="NCBI Taxonomy" id="543639"/>
    <lineage>
        <taxon>Eukaryota</taxon>
        <taxon>Metazoa</taxon>
        <taxon>Ecdysozoa</taxon>
        <taxon>Arthropoda</taxon>
        <taxon>Chelicerata</taxon>
        <taxon>Arachnida</taxon>
        <taxon>Acari</taxon>
        <taxon>Parasitiformes</taxon>
        <taxon>Ixodida</taxon>
        <taxon>Ixodoidea</taxon>
        <taxon>Ixodidae</taxon>
        <taxon>Rhipicephalinae</taxon>
        <taxon>Dermacentor</taxon>
    </lineage>
</organism>
<name>A0ACB8DXR3_DERSI</name>